<comment type="caution">
    <text evidence="1">The sequence shown here is derived from an EMBL/GenBank/DDBJ whole genome shotgun (WGS) entry which is preliminary data.</text>
</comment>
<dbReference type="PANTHER" id="PTHR37816">
    <property type="entry name" value="YALI0E33011P"/>
    <property type="match status" value="1"/>
</dbReference>
<dbReference type="InterPro" id="IPR052922">
    <property type="entry name" value="Cytidylate_Kinase-2"/>
</dbReference>
<dbReference type="SUPFAM" id="SSF52540">
    <property type="entry name" value="P-loop containing nucleoside triphosphate hydrolases"/>
    <property type="match status" value="1"/>
</dbReference>
<accession>A0A9W6FH09</accession>
<dbReference type="RefSeq" id="WP_281845883.1">
    <property type="nucleotide sequence ID" value="NZ_BSBO01000012.1"/>
</dbReference>
<dbReference type="Pfam" id="PF13238">
    <property type="entry name" value="AAA_18"/>
    <property type="match status" value="1"/>
</dbReference>
<reference evidence="1" key="1">
    <citation type="submission" date="2022-11" db="EMBL/GenBank/DDBJ databases">
        <title>Draft genome sequence of Sellimonas catena strain 18CBH55.</title>
        <authorList>
            <person name="Hisatomi A."/>
            <person name="Ohkuma M."/>
            <person name="Sakamoto M."/>
        </authorList>
    </citation>
    <scope>NUCLEOTIDE SEQUENCE</scope>
    <source>
        <strain evidence="1">18CBH55</strain>
    </source>
</reference>
<organism evidence="1 2">
    <name type="scientific">Sellimonas catena</name>
    <dbReference type="NCBI Taxonomy" id="2994035"/>
    <lineage>
        <taxon>Bacteria</taxon>
        <taxon>Bacillati</taxon>
        <taxon>Bacillota</taxon>
        <taxon>Clostridia</taxon>
        <taxon>Lachnospirales</taxon>
        <taxon>Lachnospiraceae</taxon>
        <taxon>Sellimonas</taxon>
    </lineage>
</organism>
<dbReference type="InterPro" id="IPR027417">
    <property type="entry name" value="P-loop_NTPase"/>
</dbReference>
<dbReference type="PANTHER" id="PTHR37816:SF2">
    <property type="entry name" value="DNA TOPOLOGY MODULATION PROTEIN FLAR-RELATED PROTEIN"/>
    <property type="match status" value="1"/>
</dbReference>
<name>A0A9W6FH09_9FIRM</name>
<gene>
    <name evidence="1" type="ORF">Selli2_33210</name>
</gene>
<evidence type="ECO:0000313" key="1">
    <source>
        <dbReference type="EMBL" id="GLG91894.1"/>
    </source>
</evidence>
<dbReference type="EMBL" id="BSCH01000029">
    <property type="protein sequence ID" value="GLG91894.1"/>
    <property type="molecule type" value="Genomic_DNA"/>
</dbReference>
<protein>
    <submittedName>
        <fullName evidence="1">DNA topology modulation protein FlaR</fullName>
    </submittedName>
</protein>
<dbReference type="AlphaFoldDB" id="A0A9W6FH09"/>
<reference evidence="1" key="3">
    <citation type="journal article" date="2023" name="Int. J. Syst. Evol. Microbiol.">
        <title>Sellimonas catena sp. nov., isolated from human faeces.</title>
        <authorList>
            <person name="Hisatomi A."/>
            <person name="Ohkuma M."/>
            <person name="Sakamoto M."/>
        </authorList>
    </citation>
    <scope>NUCLEOTIDE SEQUENCE</scope>
    <source>
        <strain evidence="1">18CBH55</strain>
    </source>
</reference>
<sequence length="163" mass="19454">MKIHIIGCSGSGKSYLARKLSEKYCIPHFDLDDLQWDNHAEHYGVKMPPEKRSAMLQEIVQKENWIIEGVYYKWVQDSFRAADMIYVLEIPSRVYKFRILRRFFKRKLGLEKGKKETLHSVLGLIRWTDEFQSVNMPKIQEMLKPYGQKVQYLRSKRDINNLL</sequence>
<proteinExistence type="predicted"/>
<evidence type="ECO:0000313" key="2">
    <source>
        <dbReference type="Proteomes" id="UP001145094"/>
    </source>
</evidence>
<reference evidence="1" key="2">
    <citation type="submission" date="2022-11" db="EMBL/GenBank/DDBJ databases">
        <title>Draft genome sequence of Sellimonas catena strain 18CBH55.</title>
        <authorList>
            <person name="Atsushi H."/>
            <person name="Moriya O."/>
            <person name="Mitsuo S."/>
        </authorList>
    </citation>
    <scope>NUCLEOTIDE SEQUENCE</scope>
    <source>
        <strain evidence="1">18CBH55</strain>
    </source>
</reference>
<dbReference type="Gene3D" id="3.40.50.300">
    <property type="entry name" value="P-loop containing nucleotide triphosphate hydrolases"/>
    <property type="match status" value="1"/>
</dbReference>
<dbReference type="Proteomes" id="UP001145094">
    <property type="component" value="Unassembled WGS sequence"/>
</dbReference>